<name>A0ABR9MJ49_9ACTN</name>
<dbReference type="EMBL" id="JADBEK010000001">
    <property type="protein sequence ID" value="MBE1592361.1"/>
    <property type="molecule type" value="Genomic_DNA"/>
</dbReference>
<dbReference type="InterPro" id="IPR045608">
    <property type="entry name" value="Trypco2"/>
</dbReference>
<feature type="domain" description="Trypsin-co-occurring" evidence="1">
    <location>
        <begin position="3"/>
        <end position="80"/>
    </location>
</feature>
<dbReference type="Proteomes" id="UP000633509">
    <property type="component" value="Unassembled WGS sequence"/>
</dbReference>
<keyword evidence="3" id="KW-1185">Reference proteome</keyword>
<dbReference type="Pfam" id="PF19631">
    <property type="entry name" value="Trypco2"/>
    <property type="match status" value="1"/>
</dbReference>
<proteinExistence type="predicted"/>
<protein>
    <recommendedName>
        <fullName evidence="1">Trypsin-co-occurring domain-containing protein</fullName>
    </recommendedName>
</protein>
<dbReference type="RefSeq" id="WP_192791904.1">
    <property type="nucleotide sequence ID" value="NZ_JADBEK010000001.1"/>
</dbReference>
<organism evidence="2 3">
    <name type="scientific">Nonomuraea angiospora</name>
    <dbReference type="NCBI Taxonomy" id="46172"/>
    <lineage>
        <taxon>Bacteria</taxon>
        <taxon>Bacillati</taxon>
        <taxon>Actinomycetota</taxon>
        <taxon>Actinomycetes</taxon>
        <taxon>Streptosporangiales</taxon>
        <taxon>Streptosporangiaceae</taxon>
        <taxon>Nonomuraea</taxon>
    </lineage>
</organism>
<evidence type="ECO:0000259" key="1">
    <source>
        <dbReference type="Pfam" id="PF19631"/>
    </source>
</evidence>
<sequence>MDIELAQAVEGLRDELLAAAVAGAGSQIAFAVGPIELEFAVELKADAKAKAGFKAWVVTADVEAGVSRGRTHKVKLTLTPKHPDGGDVLIAGPPVRAGRCVRSP</sequence>
<evidence type="ECO:0000313" key="2">
    <source>
        <dbReference type="EMBL" id="MBE1592361.1"/>
    </source>
</evidence>
<evidence type="ECO:0000313" key="3">
    <source>
        <dbReference type="Proteomes" id="UP000633509"/>
    </source>
</evidence>
<comment type="caution">
    <text evidence="2">The sequence shown here is derived from an EMBL/GenBank/DDBJ whole genome shotgun (WGS) entry which is preliminary data.</text>
</comment>
<reference evidence="2 3" key="1">
    <citation type="submission" date="2020-10" db="EMBL/GenBank/DDBJ databases">
        <title>Sequencing the genomes of 1000 actinobacteria strains.</title>
        <authorList>
            <person name="Klenk H.-P."/>
        </authorList>
    </citation>
    <scope>NUCLEOTIDE SEQUENCE [LARGE SCALE GENOMIC DNA]</scope>
    <source>
        <strain evidence="2 3">DSM 43173</strain>
    </source>
</reference>
<gene>
    <name evidence="2" type="ORF">H4W80_010619</name>
</gene>
<accession>A0ABR9MJ49</accession>